<reference evidence="3" key="1">
    <citation type="submission" date="2017-08" db="EMBL/GenBank/DDBJ databases">
        <title>A dynamic microbial community with high functional redundancy inhabits the cold, oxic subseafloor aquifer.</title>
        <authorList>
            <person name="Tully B.J."/>
            <person name="Wheat C.G."/>
            <person name="Glazer B.T."/>
            <person name="Huber J.A."/>
        </authorList>
    </citation>
    <scope>NUCLEOTIDE SEQUENCE [LARGE SCALE GENOMIC DNA]</scope>
</reference>
<dbReference type="Pfam" id="PF13333">
    <property type="entry name" value="rve_2"/>
    <property type="match status" value="1"/>
</dbReference>
<sequence length="45" mass="5379">IYKTREEAKAEIFDYIEVFYNRARRHEHLGNISSAVYEKKMAMIG</sequence>
<feature type="domain" description="Integrase catalytic" evidence="1">
    <location>
        <begin position="2"/>
        <end position="40"/>
    </location>
</feature>
<gene>
    <name evidence="2" type="ORF">COA71_13895</name>
</gene>
<evidence type="ECO:0000313" key="3">
    <source>
        <dbReference type="Proteomes" id="UP000228987"/>
    </source>
</evidence>
<accession>A0A2A5C6V3</accession>
<dbReference type="GO" id="GO:0015074">
    <property type="term" value="P:DNA integration"/>
    <property type="evidence" value="ECO:0007669"/>
    <property type="project" value="InterPro"/>
</dbReference>
<organism evidence="2 3">
    <name type="scientific">SAR86 cluster bacterium</name>
    <dbReference type="NCBI Taxonomy" id="2030880"/>
    <lineage>
        <taxon>Bacteria</taxon>
        <taxon>Pseudomonadati</taxon>
        <taxon>Pseudomonadota</taxon>
        <taxon>Gammaproteobacteria</taxon>
        <taxon>SAR86 cluster</taxon>
    </lineage>
</organism>
<comment type="caution">
    <text evidence="2">The sequence shown here is derived from an EMBL/GenBank/DDBJ whole genome shotgun (WGS) entry which is preliminary data.</text>
</comment>
<dbReference type="AlphaFoldDB" id="A0A2A5C6V3"/>
<protein>
    <submittedName>
        <fullName evidence="2">IS3 family transposase</fullName>
    </submittedName>
</protein>
<dbReference type="InterPro" id="IPR001584">
    <property type="entry name" value="Integrase_cat-core"/>
</dbReference>
<feature type="non-terminal residue" evidence="2">
    <location>
        <position position="1"/>
    </location>
</feature>
<evidence type="ECO:0000313" key="2">
    <source>
        <dbReference type="EMBL" id="PCJ39542.1"/>
    </source>
</evidence>
<dbReference type="EMBL" id="NVWI01000014">
    <property type="protein sequence ID" value="PCJ39542.1"/>
    <property type="molecule type" value="Genomic_DNA"/>
</dbReference>
<evidence type="ECO:0000259" key="1">
    <source>
        <dbReference type="Pfam" id="PF13333"/>
    </source>
</evidence>
<dbReference type="Proteomes" id="UP000228987">
    <property type="component" value="Unassembled WGS sequence"/>
</dbReference>
<proteinExistence type="predicted"/>
<name>A0A2A5C6V3_9GAMM</name>